<sequence>MIKELDTCTINDRPAVFWASVEKRLFKTYPVATLTFDDGYVIKCTYDILKGETSYSDKFTPAIIYKNGQWEFA</sequence>
<dbReference type="EMBL" id="MH059636">
    <property type="protein sequence ID" value="AWD90524.1"/>
    <property type="molecule type" value="Genomic_DNA"/>
</dbReference>
<reference evidence="1" key="1">
    <citation type="submission" date="2018-03" db="EMBL/GenBank/DDBJ databases">
        <title>Phage therapy in agriculture - a green tech approach to combat plant pathogenic bacteria.</title>
        <authorList>
            <person name="Carstens A.B."/>
            <person name="Djurhuus A.M."/>
            <person name="Hansen L.H."/>
        </authorList>
    </citation>
    <scope>NUCLEOTIDE SEQUENCE [LARGE SCALE GENOMIC DNA]</scope>
</reference>
<keyword evidence="2" id="KW-1185">Reference proteome</keyword>
<evidence type="ECO:0000313" key="2">
    <source>
        <dbReference type="Proteomes" id="UP000246316"/>
    </source>
</evidence>
<dbReference type="KEGG" id="vg:65112666"/>
<proteinExistence type="predicted"/>
<dbReference type="GeneID" id="65112666"/>
<dbReference type="RefSeq" id="YP_010095032.1">
    <property type="nucleotide sequence ID" value="NC_055743.1"/>
</dbReference>
<organism evidence="1 2">
    <name type="scientific">Erwinia phage Cronus</name>
    <dbReference type="NCBI Taxonomy" id="2163633"/>
    <lineage>
        <taxon>Viruses</taxon>
        <taxon>Duplodnaviria</taxon>
        <taxon>Heunggongvirae</taxon>
        <taxon>Uroviricota</taxon>
        <taxon>Caudoviricetes</taxon>
        <taxon>Pantevenvirales</taxon>
        <taxon>Straboviridae</taxon>
        <taxon>Tevenvirinae</taxon>
        <taxon>Risoevirus</taxon>
        <taxon>Risoevirus cronus</taxon>
        <taxon>Roskildevirus cronus</taxon>
    </lineage>
</organism>
<protein>
    <submittedName>
        <fullName evidence="1">Uncharacterized protein</fullName>
    </submittedName>
</protein>
<evidence type="ECO:0000313" key="1">
    <source>
        <dbReference type="EMBL" id="AWD90524.1"/>
    </source>
</evidence>
<name>A0A2S1GMB9_9CAUD</name>
<dbReference type="Proteomes" id="UP000246316">
    <property type="component" value="Segment"/>
</dbReference>
<accession>A0A2S1GMB9</accession>